<keyword evidence="3" id="KW-0560">Oxidoreductase</keyword>
<dbReference type="PANTHER" id="PTHR21266:SF59">
    <property type="entry name" value="BLR4922 PROTEIN"/>
    <property type="match status" value="1"/>
</dbReference>
<evidence type="ECO:0000256" key="4">
    <source>
        <dbReference type="ARBA" id="ARBA00023004"/>
    </source>
</evidence>
<dbReference type="InterPro" id="IPR036922">
    <property type="entry name" value="Rieske_2Fe-2S_sf"/>
</dbReference>
<sequence length="344" mass="39051">MALKNFWYAVEVSQALKQRPLGITLMGEKIALYRNLGGEVIALGDRCVHRGAALSLGWVEGDCIRCPYHGWTYNPEGACVDIPANGPGIAIPKRGQVKTYPVQEKYGFIWLFWGDIDPADAPPIPEFPQFADPSLRCVYGEYTWNAHFTRVMENTIDCSHTMFMHRKSLGDQADAVIADYTVTHQDWEAEATLPINIKRLAGLWQWISRKEAKTERVYRVCLPNITFIGLKFDNFYLDTFIASVPVSPTVTVSKWALMRNFLKFPFIDGQTRKTGVRLLSEDERAVKTQEPLISPFLNSSEDLLQASDATVISYRRLLKKCYEKGWWQEMPDSSPLVTLDTNNG</sequence>
<evidence type="ECO:0000256" key="1">
    <source>
        <dbReference type="ARBA" id="ARBA00022714"/>
    </source>
</evidence>
<evidence type="ECO:0000256" key="3">
    <source>
        <dbReference type="ARBA" id="ARBA00023002"/>
    </source>
</evidence>
<dbReference type="GO" id="GO:0051213">
    <property type="term" value="F:dioxygenase activity"/>
    <property type="evidence" value="ECO:0007669"/>
    <property type="project" value="UniProtKB-KW"/>
</dbReference>
<proteinExistence type="predicted"/>
<reference evidence="7" key="1">
    <citation type="journal article" date="2022" name="Genome Biol. Evol.">
        <title>A New Gene Family Diagnostic for Intracellular Biomineralization of Amorphous Ca Carbonates by Cyanobacteria.</title>
        <authorList>
            <person name="Benzerara K."/>
            <person name="Duprat E."/>
            <person name="Bitard-Feildel T."/>
            <person name="Caumes G."/>
            <person name="Cassier-Chauvat C."/>
            <person name="Chauvat F."/>
            <person name="Dezi M."/>
            <person name="Diop S.I."/>
            <person name="Gaschignard G."/>
            <person name="Gorgen S."/>
            <person name="Gugger M."/>
            <person name="Lopez-Garcia P."/>
            <person name="Millet M."/>
            <person name="Skouri-Panet F."/>
            <person name="Moreira D."/>
            <person name="Callebaut I."/>
        </authorList>
    </citation>
    <scope>NUCLEOTIDE SEQUENCE</scope>
    <source>
        <strain evidence="7">G9</strain>
    </source>
</reference>
<accession>A0ABT6EV07</accession>
<feature type="domain" description="Rieske" evidence="6">
    <location>
        <begin position="7"/>
        <end position="111"/>
    </location>
</feature>
<dbReference type="InterPro" id="IPR015881">
    <property type="entry name" value="ARHD_Rieske_2Fe_2S"/>
</dbReference>
<keyword evidence="5" id="KW-0411">Iron-sulfur</keyword>
<dbReference type="InterPro" id="IPR044043">
    <property type="entry name" value="VanA_C_cat"/>
</dbReference>
<keyword evidence="1" id="KW-0001">2Fe-2S</keyword>
<dbReference type="Gene3D" id="2.102.10.10">
    <property type="entry name" value="Rieske [2Fe-2S] iron-sulphur domain"/>
    <property type="match status" value="1"/>
</dbReference>
<gene>
    <name evidence="7" type="ORF">L3556_01775</name>
</gene>
<evidence type="ECO:0000313" key="8">
    <source>
        <dbReference type="Proteomes" id="UP001154265"/>
    </source>
</evidence>
<evidence type="ECO:0000256" key="2">
    <source>
        <dbReference type="ARBA" id="ARBA00022723"/>
    </source>
</evidence>
<keyword evidence="2" id="KW-0479">Metal-binding</keyword>
<evidence type="ECO:0000313" key="7">
    <source>
        <dbReference type="EMBL" id="MDG2989667.1"/>
    </source>
</evidence>
<dbReference type="SUPFAM" id="SSF55961">
    <property type="entry name" value="Bet v1-like"/>
    <property type="match status" value="1"/>
</dbReference>
<evidence type="ECO:0000259" key="6">
    <source>
        <dbReference type="PROSITE" id="PS51296"/>
    </source>
</evidence>
<dbReference type="PROSITE" id="PS51296">
    <property type="entry name" value="RIESKE"/>
    <property type="match status" value="1"/>
</dbReference>
<keyword evidence="4" id="KW-0408">Iron</keyword>
<organism evidence="7 8">
    <name type="scientific">Candidatus Synechococcus calcipolaris G9</name>
    <dbReference type="NCBI Taxonomy" id="1497997"/>
    <lineage>
        <taxon>Bacteria</taxon>
        <taxon>Bacillati</taxon>
        <taxon>Cyanobacteriota</taxon>
        <taxon>Cyanophyceae</taxon>
        <taxon>Synechococcales</taxon>
        <taxon>Synechococcaceae</taxon>
        <taxon>Synechococcus</taxon>
    </lineage>
</organism>
<dbReference type="EMBL" id="JAKKUT010000001">
    <property type="protein sequence ID" value="MDG2989667.1"/>
    <property type="molecule type" value="Genomic_DNA"/>
</dbReference>
<comment type="caution">
    <text evidence="7">The sequence shown here is derived from an EMBL/GenBank/DDBJ whole genome shotgun (WGS) entry which is preliminary data.</text>
</comment>
<name>A0ABT6EV07_9SYNE</name>
<dbReference type="RefSeq" id="WP_277865583.1">
    <property type="nucleotide sequence ID" value="NZ_JAKKUT010000001.1"/>
</dbReference>
<dbReference type="PANTHER" id="PTHR21266">
    <property type="entry name" value="IRON-SULFUR DOMAIN CONTAINING PROTEIN"/>
    <property type="match status" value="1"/>
</dbReference>
<dbReference type="InterPro" id="IPR017941">
    <property type="entry name" value="Rieske_2Fe-2S"/>
</dbReference>
<keyword evidence="8" id="KW-1185">Reference proteome</keyword>
<reference evidence="7" key="2">
    <citation type="submission" date="2022-01" db="EMBL/GenBank/DDBJ databases">
        <authorList>
            <person name="Zivanovic Y."/>
            <person name="Moreira D."/>
            <person name="Lopez-Garcia P."/>
        </authorList>
    </citation>
    <scope>NUCLEOTIDE SEQUENCE</scope>
    <source>
        <strain evidence="7">G9</strain>
    </source>
</reference>
<evidence type="ECO:0000256" key="5">
    <source>
        <dbReference type="ARBA" id="ARBA00023014"/>
    </source>
</evidence>
<dbReference type="PROSITE" id="PS00570">
    <property type="entry name" value="RING_HYDROXYL_ALPHA"/>
    <property type="match status" value="1"/>
</dbReference>
<protein>
    <submittedName>
        <fullName evidence="7">Aromatic ring-hydroxylating dioxygenase subunit alpha</fullName>
    </submittedName>
</protein>
<keyword evidence="7" id="KW-0223">Dioxygenase</keyword>
<dbReference type="Gene3D" id="3.90.380.10">
    <property type="entry name" value="Naphthalene 1,2-dioxygenase Alpha Subunit, Chain A, domain 1"/>
    <property type="match status" value="1"/>
</dbReference>
<dbReference type="SUPFAM" id="SSF50022">
    <property type="entry name" value="ISP domain"/>
    <property type="match status" value="1"/>
</dbReference>
<dbReference type="Pfam" id="PF00355">
    <property type="entry name" value="Rieske"/>
    <property type="match status" value="1"/>
</dbReference>
<dbReference type="InterPro" id="IPR050584">
    <property type="entry name" value="Cholesterol_7-desaturase"/>
</dbReference>
<dbReference type="Proteomes" id="UP001154265">
    <property type="component" value="Unassembled WGS sequence"/>
</dbReference>
<dbReference type="Pfam" id="PF19112">
    <property type="entry name" value="VanA_C"/>
    <property type="match status" value="1"/>
</dbReference>